<sequence>MTPHPRFGRRLAARLAGACVATAMYGGSAAVAGDAPARGQALFDGAAPLQGRLSTHPDSLPPPVVRCANCHAAGAGPAVPNSLAPRLTHDWLTAPRGRRGGPLTRYDRDAFCALLRTGLDPAYVLVNVEMPRYTLNERDCTALWRYLNGGGA</sequence>
<evidence type="ECO:0000256" key="3">
    <source>
        <dbReference type="ARBA" id="ARBA00023004"/>
    </source>
</evidence>
<dbReference type="SUPFAM" id="SSF46626">
    <property type="entry name" value="Cytochrome c"/>
    <property type="match status" value="1"/>
</dbReference>
<feature type="domain" description="Cytochrome c" evidence="6">
    <location>
        <begin position="34"/>
        <end position="151"/>
    </location>
</feature>
<keyword evidence="1 4" id="KW-0349">Heme</keyword>
<feature type="signal peptide" evidence="5">
    <location>
        <begin position="1"/>
        <end position="32"/>
    </location>
</feature>
<dbReference type="EMBL" id="QWEX01000002">
    <property type="protein sequence ID" value="RXV67193.1"/>
    <property type="molecule type" value="Genomic_DNA"/>
</dbReference>
<dbReference type="OrthoDB" id="9108522at2"/>
<dbReference type="GO" id="GO:0046872">
    <property type="term" value="F:metal ion binding"/>
    <property type="evidence" value="ECO:0007669"/>
    <property type="project" value="UniProtKB-KW"/>
</dbReference>
<evidence type="ECO:0000313" key="8">
    <source>
        <dbReference type="Proteomes" id="UP000289650"/>
    </source>
</evidence>
<dbReference type="GO" id="GO:0020037">
    <property type="term" value="F:heme binding"/>
    <property type="evidence" value="ECO:0007669"/>
    <property type="project" value="InterPro"/>
</dbReference>
<name>A0A4Q2ACQ0_9BURK</name>
<keyword evidence="5" id="KW-0732">Signal</keyword>
<comment type="caution">
    <text evidence="7">The sequence shown here is derived from an EMBL/GenBank/DDBJ whole genome shotgun (WGS) entry which is preliminary data.</text>
</comment>
<protein>
    <recommendedName>
        <fullName evidence="6">Cytochrome c domain-containing protein</fullName>
    </recommendedName>
</protein>
<keyword evidence="2 4" id="KW-0479">Metal-binding</keyword>
<keyword evidence="3 4" id="KW-0408">Iron</keyword>
<reference evidence="7 8" key="1">
    <citation type="submission" date="2018-08" db="EMBL/GenBank/DDBJ databases">
        <title>Mountain-cultivated ginseng endophyte, Burkholderia stabilis and its activity against ginseng root rot disease.</title>
        <authorList>
            <person name="Tapan Kumar M."/>
            <person name="Bae H."/>
            <person name="Shanmugam G."/>
            <person name="Jeon J."/>
        </authorList>
    </citation>
    <scope>NUCLEOTIDE SEQUENCE [LARGE SCALE GENOMIC DNA]</scope>
    <source>
        <strain evidence="7 8">EB159</strain>
    </source>
</reference>
<gene>
    <name evidence="7" type="ORF">D1006_18025</name>
</gene>
<evidence type="ECO:0000256" key="5">
    <source>
        <dbReference type="SAM" id="SignalP"/>
    </source>
</evidence>
<dbReference type="Proteomes" id="UP000289650">
    <property type="component" value="Unassembled WGS sequence"/>
</dbReference>
<dbReference type="GO" id="GO:0009055">
    <property type="term" value="F:electron transfer activity"/>
    <property type="evidence" value="ECO:0007669"/>
    <property type="project" value="InterPro"/>
</dbReference>
<organism evidence="7 8">
    <name type="scientific">Burkholderia stabilis</name>
    <dbReference type="NCBI Taxonomy" id="95485"/>
    <lineage>
        <taxon>Bacteria</taxon>
        <taxon>Pseudomonadati</taxon>
        <taxon>Pseudomonadota</taxon>
        <taxon>Betaproteobacteria</taxon>
        <taxon>Burkholderiales</taxon>
        <taxon>Burkholderiaceae</taxon>
        <taxon>Burkholderia</taxon>
        <taxon>Burkholderia cepacia complex</taxon>
    </lineage>
</organism>
<accession>A0A4Q2ACQ0</accession>
<evidence type="ECO:0000256" key="1">
    <source>
        <dbReference type="ARBA" id="ARBA00022617"/>
    </source>
</evidence>
<evidence type="ECO:0000256" key="4">
    <source>
        <dbReference type="PROSITE-ProRule" id="PRU00433"/>
    </source>
</evidence>
<evidence type="ECO:0000259" key="6">
    <source>
        <dbReference type="PROSITE" id="PS51007"/>
    </source>
</evidence>
<dbReference type="InterPro" id="IPR036909">
    <property type="entry name" value="Cyt_c-like_dom_sf"/>
</dbReference>
<dbReference type="InterPro" id="IPR009056">
    <property type="entry name" value="Cyt_c-like_dom"/>
</dbReference>
<dbReference type="PROSITE" id="PS51007">
    <property type="entry name" value="CYTC"/>
    <property type="match status" value="1"/>
</dbReference>
<proteinExistence type="predicted"/>
<dbReference type="AlphaFoldDB" id="A0A4Q2ACQ0"/>
<evidence type="ECO:0000313" key="7">
    <source>
        <dbReference type="EMBL" id="RXV67193.1"/>
    </source>
</evidence>
<evidence type="ECO:0000256" key="2">
    <source>
        <dbReference type="ARBA" id="ARBA00022723"/>
    </source>
</evidence>
<dbReference type="Gene3D" id="1.10.760.10">
    <property type="entry name" value="Cytochrome c-like domain"/>
    <property type="match status" value="1"/>
</dbReference>
<feature type="chain" id="PRO_5020915589" description="Cytochrome c domain-containing protein" evidence="5">
    <location>
        <begin position="33"/>
        <end position="152"/>
    </location>
</feature>